<dbReference type="EMBL" id="JANQDX010000009">
    <property type="protein sequence ID" value="KAL0918847.1"/>
    <property type="molecule type" value="Genomic_DNA"/>
</dbReference>
<dbReference type="PANTHER" id="PTHR47232">
    <property type="entry name" value="TRANSDUCIN FAMILY PROTEIN / WD-40 REPEAT FAMILY PROTEIN"/>
    <property type="match status" value="1"/>
</dbReference>
<keyword evidence="2" id="KW-1185">Reference proteome</keyword>
<protein>
    <submittedName>
        <fullName evidence="1">Uncharacterized protein</fullName>
    </submittedName>
</protein>
<gene>
    <name evidence="1" type="ORF">M5K25_010888</name>
</gene>
<dbReference type="InterPro" id="IPR036322">
    <property type="entry name" value="WD40_repeat_dom_sf"/>
</dbReference>
<dbReference type="AlphaFoldDB" id="A0ABD0V8I1"/>
<comment type="caution">
    <text evidence="1">The sequence shown here is derived from an EMBL/GenBank/DDBJ whole genome shotgun (WGS) entry which is preliminary data.</text>
</comment>
<dbReference type="PANTHER" id="PTHR47232:SF1">
    <property type="entry name" value="TRANSDUCIN FAMILY PROTEIN _ WD-40 REPEAT FAMILY PROTEIN"/>
    <property type="match status" value="1"/>
</dbReference>
<evidence type="ECO:0000313" key="2">
    <source>
        <dbReference type="Proteomes" id="UP001552299"/>
    </source>
</evidence>
<dbReference type="Gene3D" id="2.130.10.10">
    <property type="entry name" value="YVTN repeat-like/Quinoprotein amine dehydrogenase"/>
    <property type="match status" value="1"/>
</dbReference>
<proteinExistence type="predicted"/>
<dbReference type="InterPro" id="IPR015943">
    <property type="entry name" value="WD40/YVTN_repeat-like_dom_sf"/>
</dbReference>
<reference evidence="1 2" key="1">
    <citation type="journal article" date="2024" name="Plant Biotechnol. J.">
        <title>Dendrobium thyrsiflorum genome and its molecular insights into genes involved in important horticultural traits.</title>
        <authorList>
            <person name="Chen B."/>
            <person name="Wang J.Y."/>
            <person name="Zheng P.J."/>
            <person name="Li K.L."/>
            <person name="Liang Y.M."/>
            <person name="Chen X.F."/>
            <person name="Zhang C."/>
            <person name="Zhao X."/>
            <person name="He X."/>
            <person name="Zhang G.Q."/>
            <person name="Liu Z.J."/>
            <person name="Xu Q."/>
        </authorList>
    </citation>
    <scope>NUCLEOTIDE SEQUENCE [LARGE SCALE GENOMIC DNA]</scope>
    <source>
        <strain evidence="1">GZMU011</strain>
    </source>
</reference>
<dbReference type="SUPFAM" id="SSF50978">
    <property type="entry name" value="WD40 repeat-like"/>
    <property type="match status" value="1"/>
</dbReference>
<accession>A0ABD0V8I1</accession>
<name>A0ABD0V8I1_DENTH</name>
<dbReference type="Proteomes" id="UP001552299">
    <property type="component" value="Unassembled WGS sequence"/>
</dbReference>
<evidence type="ECO:0000313" key="1">
    <source>
        <dbReference type="EMBL" id="KAL0918847.1"/>
    </source>
</evidence>
<organism evidence="1 2">
    <name type="scientific">Dendrobium thyrsiflorum</name>
    <name type="common">Pinecone-like raceme dendrobium</name>
    <name type="synonym">Orchid</name>
    <dbReference type="NCBI Taxonomy" id="117978"/>
    <lineage>
        <taxon>Eukaryota</taxon>
        <taxon>Viridiplantae</taxon>
        <taxon>Streptophyta</taxon>
        <taxon>Embryophyta</taxon>
        <taxon>Tracheophyta</taxon>
        <taxon>Spermatophyta</taxon>
        <taxon>Magnoliopsida</taxon>
        <taxon>Liliopsida</taxon>
        <taxon>Asparagales</taxon>
        <taxon>Orchidaceae</taxon>
        <taxon>Epidendroideae</taxon>
        <taxon>Malaxideae</taxon>
        <taxon>Dendrobiinae</taxon>
        <taxon>Dendrobium</taxon>
    </lineage>
</organism>
<sequence>MEAGVGRWRGGPSGHLEVGGLQALEVDGLAGVVAGVSEEVGGFGVGLVTGSQIGVESQGASYKYVIQTISKQLRLFDIRLRQTEIHSFGWKQESSETQSALINQAWSPDGLYVSSGTVDPMIHIFDIRYNGNSPSQSVQAHQKRVFKAIWHQSHPLMTTISSDLNIGVSASNPAVSSVLAVLKFSEQQTYMTSVRGNWLGNYHVTYFDPSFVFGLVLVNDLKDMLSVGWELWLSTRRFWVRVLRM</sequence>